<organism evidence="2 3">
    <name type="scientific">Toxocara canis</name>
    <name type="common">Canine roundworm</name>
    <dbReference type="NCBI Taxonomy" id="6265"/>
    <lineage>
        <taxon>Eukaryota</taxon>
        <taxon>Metazoa</taxon>
        <taxon>Ecdysozoa</taxon>
        <taxon>Nematoda</taxon>
        <taxon>Chromadorea</taxon>
        <taxon>Rhabditida</taxon>
        <taxon>Spirurina</taxon>
        <taxon>Ascaridomorpha</taxon>
        <taxon>Ascaridoidea</taxon>
        <taxon>Toxocaridae</taxon>
        <taxon>Toxocara</taxon>
    </lineage>
</organism>
<dbReference type="EMBL" id="UYWY01019453">
    <property type="protein sequence ID" value="VDM37503.1"/>
    <property type="molecule type" value="Genomic_DNA"/>
</dbReference>
<reference evidence="3" key="1">
    <citation type="submission" date="2016-06" db="UniProtKB">
        <authorList>
            <consortium name="WormBaseParasite"/>
        </authorList>
    </citation>
    <scope>IDENTIFICATION</scope>
</reference>
<evidence type="ECO:0000313" key="1">
    <source>
        <dbReference type="EMBL" id="VDM37503.1"/>
    </source>
</evidence>
<name>A0A183UCI4_TOXCA</name>
<gene>
    <name evidence="1" type="ORF">TCNE_LOCUS6204</name>
</gene>
<dbReference type="Proteomes" id="UP000050794">
    <property type="component" value="Unassembled WGS sequence"/>
</dbReference>
<evidence type="ECO:0000313" key="3">
    <source>
        <dbReference type="WBParaSite" id="TCNE_0000620401-mRNA-1"/>
    </source>
</evidence>
<keyword evidence="2" id="KW-1185">Reference proteome</keyword>
<proteinExistence type="predicted"/>
<accession>A0A183UCI4</accession>
<protein>
    <submittedName>
        <fullName evidence="1 3">Uncharacterized protein</fullName>
    </submittedName>
</protein>
<evidence type="ECO:0000313" key="2">
    <source>
        <dbReference type="Proteomes" id="UP000050794"/>
    </source>
</evidence>
<sequence>MHFGQADGLPRLIFKQGKLEDEFVIAVLQTDFDFSGITQNMPLTHKTLRSKTGNDEIIRAAITYTSSSCPDIKQLRKLPTWLELELCYRSRNVLNVEQGCLMFADRVTVPRTVRLKILKAFAPRSSRNYA</sequence>
<dbReference type="WBParaSite" id="TCNE_0000620401-mRNA-1">
    <property type="protein sequence ID" value="TCNE_0000620401-mRNA-1"/>
    <property type="gene ID" value="TCNE_0000620401"/>
</dbReference>
<reference evidence="1 2" key="2">
    <citation type="submission" date="2018-11" db="EMBL/GenBank/DDBJ databases">
        <authorList>
            <consortium name="Pathogen Informatics"/>
        </authorList>
    </citation>
    <scope>NUCLEOTIDE SEQUENCE [LARGE SCALE GENOMIC DNA]</scope>
</reference>
<dbReference type="AlphaFoldDB" id="A0A183UCI4"/>